<sequence>MNPAALAGVRVGSVSYLNAKPLIWGLDPAKVVLEVPAKLTNSFEAGKIDVALIPLFEILHLGVEKVVDDVAIACLGPVHSVFVASRGQFGVPGEIYLDPSSRSSVALLQVLLSEFYPGDWELVASSNPPVNASRLIIGDPALEFRARHDGGWRYHDLGELWHSHTGLPFVFAAWALRSGLKDAAGVAGALREVKVDGLEARREIASKTGDPSGSYEYLTRYIRYDLGAKEKEAILLFRELALRHGLLARTAELDFV</sequence>
<dbReference type="EC" id="4.2.1.151" evidence="4"/>
<keyword evidence="6" id="KW-1185">Reference proteome</keyword>
<comment type="pathway">
    <text evidence="1 4">Quinol/quinone metabolism; menaquinone biosynthesis.</text>
</comment>
<evidence type="ECO:0000256" key="3">
    <source>
        <dbReference type="ARBA" id="ARBA00023239"/>
    </source>
</evidence>
<evidence type="ECO:0000256" key="2">
    <source>
        <dbReference type="ARBA" id="ARBA00022428"/>
    </source>
</evidence>
<keyword evidence="2 4" id="KW-0474">Menaquinone biosynthesis</keyword>
<dbReference type="PANTHER" id="PTHR37690">
    <property type="entry name" value="CHORISMATE DEHYDRATASE"/>
    <property type="match status" value="1"/>
</dbReference>
<evidence type="ECO:0000313" key="5">
    <source>
        <dbReference type="EMBL" id="GAT31530.1"/>
    </source>
</evidence>
<dbReference type="Gene3D" id="3.40.190.10">
    <property type="entry name" value="Periplasmic binding protein-like II"/>
    <property type="match status" value="2"/>
</dbReference>
<evidence type="ECO:0000256" key="4">
    <source>
        <dbReference type="HAMAP-Rule" id="MF_00995"/>
    </source>
</evidence>
<reference evidence="6" key="1">
    <citation type="journal article" date="2017" name="Genome Announc.">
        <title>Draft Genome Sequence of Terrimicrobium sacchariphilum NM-5T, a Facultative Anaerobic Soil Bacterium of the Class Spartobacteria.</title>
        <authorList>
            <person name="Qiu Y.L."/>
            <person name="Tourlousse D.M."/>
            <person name="Matsuura N."/>
            <person name="Ohashi A."/>
            <person name="Sekiguchi Y."/>
        </authorList>
    </citation>
    <scope>NUCLEOTIDE SEQUENCE [LARGE SCALE GENOMIC DNA]</scope>
    <source>
        <strain evidence="6">NM-5</strain>
    </source>
</reference>
<keyword evidence="3 4" id="KW-0456">Lyase</keyword>
<dbReference type="Proteomes" id="UP000076023">
    <property type="component" value="Unassembled WGS sequence"/>
</dbReference>
<dbReference type="AlphaFoldDB" id="A0A146G1J8"/>
<dbReference type="GO" id="GO:0009234">
    <property type="term" value="P:menaquinone biosynthetic process"/>
    <property type="evidence" value="ECO:0007669"/>
    <property type="project" value="UniProtKB-UniRule"/>
</dbReference>
<comment type="caution">
    <text evidence="5">The sequence shown here is derived from an EMBL/GenBank/DDBJ whole genome shotgun (WGS) entry which is preliminary data.</text>
</comment>
<dbReference type="PANTHER" id="PTHR37690:SF1">
    <property type="entry name" value="CHORISMATE DEHYDRATASE"/>
    <property type="match status" value="1"/>
</dbReference>
<name>A0A146G1J8_TERSA</name>
<proteinExistence type="inferred from homology"/>
<dbReference type="SUPFAM" id="SSF53850">
    <property type="entry name" value="Periplasmic binding protein-like II"/>
    <property type="match status" value="1"/>
</dbReference>
<dbReference type="UniPathway" id="UPA00079"/>
<organism evidence="5 6">
    <name type="scientific">Terrimicrobium sacchariphilum</name>
    <dbReference type="NCBI Taxonomy" id="690879"/>
    <lineage>
        <taxon>Bacteria</taxon>
        <taxon>Pseudomonadati</taxon>
        <taxon>Verrucomicrobiota</taxon>
        <taxon>Terrimicrobiia</taxon>
        <taxon>Terrimicrobiales</taxon>
        <taxon>Terrimicrobiaceae</taxon>
        <taxon>Terrimicrobium</taxon>
    </lineage>
</organism>
<dbReference type="GO" id="GO:0016836">
    <property type="term" value="F:hydro-lyase activity"/>
    <property type="evidence" value="ECO:0007669"/>
    <property type="project" value="UniProtKB-UniRule"/>
</dbReference>
<dbReference type="InterPro" id="IPR030868">
    <property type="entry name" value="MqnA"/>
</dbReference>
<dbReference type="RefSeq" id="WP_075077423.1">
    <property type="nucleotide sequence ID" value="NZ_BDCO01000001.1"/>
</dbReference>
<protein>
    <recommendedName>
        <fullName evidence="4">Chorismate dehydratase</fullName>
        <ecNumber evidence="4">4.2.1.151</ecNumber>
    </recommendedName>
    <alternativeName>
        <fullName evidence="4">Menaquinone biosynthetic enzyme MqnA</fullName>
    </alternativeName>
</protein>
<comment type="catalytic activity">
    <reaction evidence="4">
        <text>chorismate = 3-[(1-carboxyvinyl)-oxy]benzoate + H2O</text>
        <dbReference type="Rhea" id="RHEA:40051"/>
        <dbReference type="ChEBI" id="CHEBI:15377"/>
        <dbReference type="ChEBI" id="CHEBI:29748"/>
        <dbReference type="ChEBI" id="CHEBI:76981"/>
        <dbReference type="EC" id="4.2.1.151"/>
    </reaction>
</comment>
<evidence type="ECO:0000313" key="6">
    <source>
        <dbReference type="Proteomes" id="UP000076023"/>
    </source>
</evidence>
<dbReference type="HAMAP" id="MF_00995">
    <property type="entry name" value="MqnA"/>
    <property type="match status" value="1"/>
</dbReference>
<comment type="similarity">
    <text evidence="4">Belongs to the MqnA/MqnD family. MqnA subfamily.</text>
</comment>
<gene>
    <name evidence="4" type="primary">mqnA</name>
    <name evidence="5" type="ORF">TSACC_179</name>
</gene>
<evidence type="ECO:0000256" key="1">
    <source>
        <dbReference type="ARBA" id="ARBA00004863"/>
    </source>
</evidence>
<dbReference type="InterPro" id="IPR003773">
    <property type="entry name" value="Menaquinone_biosynth"/>
</dbReference>
<dbReference type="EMBL" id="BDCO01000001">
    <property type="protein sequence ID" value="GAT31530.1"/>
    <property type="molecule type" value="Genomic_DNA"/>
</dbReference>
<dbReference type="Pfam" id="PF02621">
    <property type="entry name" value="VitK2_biosynth"/>
    <property type="match status" value="1"/>
</dbReference>
<dbReference type="CDD" id="cd13634">
    <property type="entry name" value="PBP2_Sco4506"/>
    <property type="match status" value="1"/>
</dbReference>
<accession>A0A146G1J8</accession>
<dbReference type="InParanoid" id="A0A146G1J8"/>
<dbReference type="OrthoDB" id="9810112at2"/>
<comment type="function">
    <text evidence="4">Catalyzes the dehydration of chorismate into 3-[(1-carboxyvinyl)oxy]benzoate, a step in the biosynthesis of menaquinone (MK, vitamin K2).</text>
</comment>
<dbReference type="STRING" id="690879.TSACC_179"/>